<evidence type="ECO:0000256" key="1">
    <source>
        <dbReference type="ARBA" id="ARBA00004141"/>
    </source>
</evidence>
<keyword evidence="5" id="KW-0472">Membrane</keyword>
<dbReference type="OrthoDB" id="9634178at2759"/>
<dbReference type="GO" id="GO:0042626">
    <property type="term" value="F:ATPase-coupled transmembrane transporter activity"/>
    <property type="evidence" value="ECO:0007669"/>
    <property type="project" value="TreeGrafter"/>
</dbReference>
<reference evidence="6" key="1">
    <citation type="submission" date="2023-04" db="EMBL/GenBank/DDBJ databases">
        <title>Phytophthora fragariaefolia NBRC 109709.</title>
        <authorList>
            <person name="Ichikawa N."/>
            <person name="Sato H."/>
            <person name="Tonouchi N."/>
        </authorList>
    </citation>
    <scope>NUCLEOTIDE SEQUENCE</scope>
    <source>
        <strain evidence="6">NBRC 109709</strain>
    </source>
</reference>
<dbReference type="InterPro" id="IPR050352">
    <property type="entry name" value="ABCG_transporters"/>
</dbReference>
<organism evidence="6 7">
    <name type="scientific">Phytophthora fragariaefolia</name>
    <dbReference type="NCBI Taxonomy" id="1490495"/>
    <lineage>
        <taxon>Eukaryota</taxon>
        <taxon>Sar</taxon>
        <taxon>Stramenopiles</taxon>
        <taxon>Oomycota</taxon>
        <taxon>Peronosporomycetes</taxon>
        <taxon>Peronosporales</taxon>
        <taxon>Peronosporaceae</taxon>
        <taxon>Phytophthora</taxon>
    </lineage>
</organism>
<dbReference type="GO" id="GO:0016020">
    <property type="term" value="C:membrane"/>
    <property type="evidence" value="ECO:0007669"/>
    <property type="project" value="UniProtKB-SubCell"/>
</dbReference>
<keyword evidence="7" id="KW-1185">Reference proteome</keyword>
<accession>A0A9W7DAY3</accession>
<dbReference type="AlphaFoldDB" id="A0A9W7DAY3"/>
<dbReference type="InterPro" id="IPR027417">
    <property type="entry name" value="P-loop_NTPase"/>
</dbReference>
<sequence>MGWNGGEQEAERVEIVLDELELTSKRHMLICYLSAADAKMLVIATTLLTNPSILLVEDPTCGMDFQSSQRIGSKLRQLTCEGLSVYVTIPHPSSHLYAACGAAAYHGKVREAVPYFASLGY</sequence>
<comment type="caution">
    <text evidence="6">The sequence shown here is derived from an EMBL/GenBank/DDBJ whole genome shotgun (WGS) entry which is preliminary data.</text>
</comment>
<gene>
    <name evidence="6" type="ORF">Pfra01_003038200</name>
</gene>
<evidence type="ECO:0000313" key="7">
    <source>
        <dbReference type="Proteomes" id="UP001165121"/>
    </source>
</evidence>
<evidence type="ECO:0000256" key="4">
    <source>
        <dbReference type="ARBA" id="ARBA00022989"/>
    </source>
</evidence>
<comment type="subcellular location">
    <subcellularLocation>
        <location evidence="1">Membrane</location>
        <topology evidence="1">Multi-pass membrane protein</topology>
    </subcellularLocation>
</comment>
<protein>
    <submittedName>
        <fullName evidence="6">Unnamed protein product</fullName>
    </submittedName>
</protein>
<evidence type="ECO:0000313" key="6">
    <source>
        <dbReference type="EMBL" id="GMG17806.1"/>
    </source>
</evidence>
<dbReference type="EMBL" id="BSXT01019101">
    <property type="protein sequence ID" value="GMG17806.1"/>
    <property type="molecule type" value="Genomic_DNA"/>
</dbReference>
<proteinExistence type="predicted"/>
<keyword evidence="3" id="KW-0812">Transmembrane</keyword>
<dbReference type="PANTHER" id="PTHR48041:SF139">
    <property type="entry name" value="PROTEIN SCARLET"/>
    <property type="match status" value="1"/>
</dbReference>
<dbReference type="Gene3D" id="3.40.50.300">
    <property type="entry name" value="P-loop containing nucleotide triphosphate hydrolases"/>
    <property type="match status" value="1"/>
</dbReference>
<dbReference type="PANTHER" id="PTHR48041">
    <property type="entry name" value="ABC TRANSPORTER G FAMILY MEMBER 28"/>
    <property type="match status" value="1"/>
</dbReference>
<dbReference type="Proteomes" id="UP001165121">
    <property type="component" value="Unassembled WGS sequence"/>
</dbReference>
<evidence type="ECO:0000256" key="5">
    <source>
        <dbReference type="ARBA" id="ARBA00023136"/>
    </source>
</evidence>
<evidence type="ECO:0000256" key="2">
    <source>
        <dbReference type="ARBA" id="ARBA00022448"/>
    </source>
</evidence>
<name>A0A9W7DAY3_9STRA</name>
<keyword evidence="4" id="KW-1133">Transmembrane helix</keyword>
<evidence type="ECO:0000256" key="3">
    <source>
        <dbReference type="ARBA" id="ARBA00022692"/>
    </source>
</evidence>
<keyword evidence="2" id="KW-0813">Transport</keyword>
<dbReference type="SUPFAM" id="SSF52540">
    <property type="entry name" value="P-loop containing nucleoside triphosphate hydrolases"/>
    <property type="match status" value="1"/>
</dbReference>